<dbReference type="AlphaFoldDB" id="A0AAD9AAS7"/>
<reference evidence="1" key="1">
    <citation type="submission" date="2023-01" db="EMBL/GenBank/DDBJ databases">
        <title>Colletotrichum chrysophilum M932 genome sequence.</title>
        <authorList>
            <person name="Baroncelli R."/>
        </authorList>
    </citation>
    <scope>NUCLEOTIDE SEQUENCE</scope>
    <source>
        <strain evidence="1">M932</strain>
    </source>
</reference>
<dbReference type="EMBL" id="JAQOWY010000318">
    <property type="protein sequence ID" value="KAK1844272.1"/>
    <property type="molecule type" value="Genomic_DNA"/>
</dbReference>
<proteinExistence type="predicted"/>
<gene>
    <name evidence="1" type="ORF">CCHR01_13078</name>
</gene>
<keyword evidence="2" id="KW-1185">Reference proteome</keyword>
<sequence length="117" mass="12940">MQSTRADKPNRVLVKSSQPQPGLCVIRWQASALPIQPGYQLCNDDASQRRNIHRALAPFPPAFNMGNDQPHPSVVETLNLTSATRQPATLIDPRPYILVRSKAHLARSTCPARPIPI</sequence>
<protein>
    <submittedName>
        <fullName evidence="1">Uncharacterized protein</fullName>
    </submittedName>
</protein>
<comment type="caution">
    <text evidence="1">The sequence shown here is derived from an EMBL/GenBank/DDBJ whole genome shotgun (WGS) entry which is preliminary data.</text>
</comment>
<organism evidence="1 2">
    <name type="scientific">Colletotrichum chrysophilum</name>
    <dbReference type="NCBI Taxonomy" id="1836956"/>
    <lineage>
        <taxon>Eukaryota</taxon>
        <taxon>Fungi</taxon>
        <taxon>Dikarya</taxon>
        <taxon>Ascomycota</taxon>
        <taxon>Pezizomycotina</taxon>
        <taxon>Sordariomycetes</taxon>
        <taxon>Hypocreomycetidae</taxon>
        <taxon>Glomerellales</taxon>
        <taxon>Glomerellaceae</taxon>
        <taxon>Colletotrichum</taxon>
        <taxon>Colletotrichum gloeosporioides species complex</taxon>
    </lineage>
</organism>
<name>A0AAD9AAS7_9PEZI</name>
<accession>A0AAD9AAS7</accession>
<evidence type="ECO:0000313" key="2">
    <source>
        <dbReference type="Proteomes" id="UP001243330"/>
    </source>
</evidence>
<dbReference type="Proteomes" id="UP001243330">
    <property type="component" value="Unassembled WGS sequence"/>
</dbReference>
<evidence type="ECO:0000313" key="1">
    <source>
        <dbReference type="EMBL" id="KAK1844272.1"/>
    </source>
</evidence>